<evidence type="ECO:0000313" key="7">
    <source>
        <dbReference type="EMBL" id="QHU16333.1"/>
    </source>
</evidence>
<sequence length="326" mass="37901">MKKFNMSIKILITIIVISVLYQIGQYLRKYASTSLVKEGFTQKKKFIEKDNKELFDPFYSGVYDDLLYNETKNYYEINQIMKLTNMSDKSVVLDIGCGTGHHVSLLRKEGIPNVIGIDRSLSMIKQAQENDPKCKFEQMDALKAMSYKPNSFSDILCLYFTIYYIKDKMTFFKNCYSWLKPGGFLVIHLVNRNMFDPIVPAADPLFLVSPQKYAKKRITNSNIKFVDFQYKAKFNLDKDTNHGSFEETFKDDKTGNVRKNTHTLYMEPQKEILSLAANNGFIFKGKIDLLHVQYEYQYLYILYKPPSNAAFNFIPYSAAYPESLKS</sequence>
<keyword evidence="2" id="KW-0489">Methyltransferase</keyword>
<protein>
    <recommendedName>
        <fullName evidence="6">Methyltransferase domain-containing protein</fullName>
    </recommendedName>
</protein>
<evidence type="ECO:0000256" key="4">
    <source>
        <dbReference type="ARBA" id="ARBA00025707"/>
    </source>
</evidence>
<dbReference type="EMBL" id="MN740879">
    <property type="protein sequence ID" value="QHU16333.1"/>
    <property type="molecule type" value="Genomic_DNA"/>
</dbReference>
<comment type="pathway">
    <text evidence="4">Phospholipid metabolism.</text>
</comment>
<evidence type="ECO:0000259" key="6">
    <source>
        <dbReference type="Pfam" id="PF13649"/>
    </source>
</evidence>
<dbReference type="Gene3D" id="3.40.50.150">
    <property type="entry name" value="Vaccinia Virus protein VP39"/>
    <property type="match status" value="1"/>
</dbReference>
<organism evidence="7">
    <name type="scientific">viral metagenome</name>
    <dbReference type="NCBI Taxonomy" id="1070528"/>
    <lineage>
        <taxon>unclassified sequences</taxon>
        <taxon>metagenomes</taxon>
        <taxon>organismal metagenomes</taxon>
    </lineage>
</organism>
<dbReference type="InterPro" id="IPR041698">
    <property type="entry name" value="Methyltransf_25"/>
</dbReference>
<dbReference type="AlphaFoldDB" id="A0A6C0KG65"/>
<keyword evidence="3" id="KW-0808">Transferase</keyword>
<evidence type="ECO:0000256" key="2">
    <source>
        <dbReference type="ARBA" id="ARBA00022603"/>
    </source>
</evidence>
<dbReference type="GO" id="GO:0032259">
    <property type="term" value="P:methylation"/>
    <property type="evidence" value="ECO:0007669"/>
    <property type="project" value="UniProtKB-KW"/>
</dbReference>
<evidence type="ECO:0000256" key="1">
    <source>
        <dbReference type="ARBA" id="ARBA00005189"/>
    </source>
</evidence>
<proteinExistence type="predicted"/>
<dbReference type="SUPFAM" id="SSF53335">
    <property type="entry name" value="S-adenosyl-L-methionine-dependent methyltransferases"/>
    <property type="match status" value="1"/>
</dbReference>
<accession>A0A6C0KG65</accession>
<dbReference type="Pfam" id="PF13649">
    <property type="entry name" value="Methyltransf_25"/>
    <property type="match status" value="1"/>
</dbReference>
<comment type="catalytic activity">
    <reaction evidence="5">
        <text>phosphoethanolamine + S-adenosyl-L-methionine = N-methylethanolamine phosphate + S-adenosyl-L-homocysteine + H(+)</text>
        <dbReference type="Rhea" id="RHEA:20365"/>
        <dbReference type="ChEBI" id="CHEBI:15378"/>
        <dbReference type="ChEBI" id="CHEBI:57781"/>
        <dbReference type="ChEBI" id="CHEBI:57856"/>
        <dbReference type="ChEBI" id="CHEBI:58190"/>
        <dbReference type="ChEBI" id="CHEBI:59789"/>
        <dbReference type="EC" id="2.1.1.103"/>
    </reaction>
    <physiologicalReaction direction="left-to-right" evidence="5">
        <dbReference type="Rhea" id="RHEA:20366"/>
    </physiologicalReaction>
</comment>
<dbReference type="PANTHER" id="PTHR44307">
    <property type="entry name" value="PHOSPHOETHANOLAMINE METHYLTRANSFERASE"/>
    <property type="match status" value="1"/>
</dbReference>
<name>A0A6C0KG65_9ZZZZ</name>
<dbReference type="CDD" id="cd02440">
    <property type="entry name" value="AdoMet_MTases"/>
    <property type="match status" value="1"/>
</dbReference>
<comment type="pathway">
    <text evidence="1">Lipid metabolism.</text>
</comment>
<feature type="domain" description="Methyltransferase" evidence="6">
    <location>
        <begin position="92"/>
        <end position="183"/>
    </location>
</feature>
<dbReference type="GO" id="GO:0000234">
    <property type="term" value="F:phosphoethanolamine N-methyltransferase activity"/>
    <property type="evidence" value="ECO:0007669"/>
    <property type="project" value="UniProtKB-EC"/>
</dbReference>
<dbReference type="InterPro" id="IPR029063">
    <property type="entry name" value="SAM-dependent_MTases_sf"/>
</dbReference>
<dbReference type="PANTHER" id="PTHR44307:SF2">
    <property type="entry name" value="PHOSPHOETHANOLAMINE METHYLTRANSFERASE ISOFORM X1"/>
    <property type="match status" value="1"/>
</dbReference>
<evidence type="ECO:0000256" key="5">
    <source>
        <dbReference type="ARBA" id="ARBA00047622"/>
    </source>
</evidence>
<evidence type="ECO:0000256" key="3">
    <source>
        <dbReference type="ARBA" id="ARBA00022679"/>
    </source>
</evidence>
<reference evidence="7" key="1">
    <citation type="journal article" date="2020" name="Nature">
        <title>Giant virus diversity and host interactions through global metagenomics.</title>
        <authorList>
            <person name="Schulz F."/>
            <person name="Roux S."/>
            <person name="Paez-Espino D."/>
            <person name="Jungbluth S."/>
            <person name="Walsh D.A."/>
            <person name="Denef V.J."/>
            <person name="McMahon K.D."/>
            <person name="Konstantinidis K.T."/>
            <person name="Eloe-Fadrosh E.A."/>
            <person name="Kyrpides N.C."/>
            <person name="Woyke T."/>
        </authorList>
    </citation>
    <scope>NUCLEOTIDE SEQUENCE</scope>
    <source>
        <strain evidence="7">GVMAG-S-3300011013-78</strain>
    </source>
</reference>